<keyword evidence="7" id="KW-0999">Mitochondrion inner membrane</keyword>
<dbReference type="Pfam" id="PF09769">
    <property type="entry name" value="ApoO"/>
    <property type="match status" value="1"/>
</dbReference>
<dbReference type="GO" id="GO:0061617">
    <property type="term" value="C:MICOS complex"/>
    <property type="evidence" value="ECO:0007669"/>
    <property type="project" value="UniProtKB-UniRule"/>
</dbReference>
<dbReference type="Ensembl" id="ENSSSCT00060065470.1">
    <property type="protein sequence ID" value="ENSSSCP00060028028.1"/>
    <property type="gene ID" value="ENSSSCG00060048219.1"/>
</dbReference>
<keyword evidence="4" id="KW-1133">Transmembrane helix</keyword>
<reference evidence="8" key="1">
    <citation type="submission" date="2025-08" db="UniProtKB">
        <authorList>
            <consortium name="Ensembl"/>
        </authorList>
    </citation>
    <scope>IDENTIFICATION</scope>
</reference>
<keyword evidence="3" id="KW-0812">Transmembrane</keyword>
<dbReference type="AlphaFoldDB" id="A0A8D1VNW4"/>
<sequence>MAKFTHLMGERTTMAAGLIVASVKGHAAKEEDAKKQLMKPEQLPITTEPPLWSRYAEEQPGCLPRGVSVFVKNRSTGAVQFGKGGCVYTKNPPGNVLPKMGGISASALVGFVSARGGSRFRKIASATPRPGTGHFRSNGLLSCCCPVQLVITAKVTGKKAYATSQQIYEAVKSLWTKQQQQRVISDPKEKTKLGSSAETEILAKIAQNLKPGSAFADRTQLCNEDQNRIHRRCCSFSLTPSSWITASPIQKMQIRTALEAERVQKLKLSV</sequence>
<dbReference type="Proteomes" id="UP000694723">
    <property type="component" value="Unplaced"/>
</dbReference>
<keyword evidence="5 7" id="KW-0496">Mitochondrion</keyword>
<comment type="subcellular location">
    <subcellularLocation>
        <location evidence="7">Mitochondrion inner membrane</location>
    </subcellularLocation>
    <subcellularLocation>
        <location evidence="1">Mitochondrion membrane</location>
    </subcellularLocation>
</comment>
<dbReference type="GO" id="GO:0042407">
    <property type="term" value="P:cristae formation"/>
    <property type="evidence" value="ECO:0007669"/>
    <property type="project" value="InterPro"/>
</dbReference>
<dbReference type="PANTHER" id="PTHR14564">
    <property type="entry name" value="MICOS COMPLEX SUBUNIT MIC26 / MIC27 FAMILY MEMBER"/>
    <property type="match status" value="1"/>
</dbReference>
<evidence type="ECO:0000256" key="1">
    <source>
        <dbReference type="ARBA" id="ARBA00004325"/>
    </source>
</evidence>
<evidence type="ECO:0000256" key="5">
    <source>
        <dbReference type="ARBA" id="ARBA00023128"/>
    </source>
</evidence>
<protein>
    <recommendedName>
        <fullName evidence="7">MICOS complex subunit</fullName>
    </recommendedName>
</protein>
<organism evidence="8 9">
    <name type="scientific">Sus scrofa</name>
    <name type="common">Pig</name>
    <dbReference type="NCBI Taxonomy" id="9823"/>
    <lineage>
        <taxon>Eukaryota</taxon>
        <taxon>Metazoa</taxon>
        <taxon>Chordata</taxon>
        <taxon>Craniata</taxon>
        <taxon>Vertebrata</taxon>
        <taxon>Euteleostomi</taxon>
        <taxon>Mammalia</taxon>
        <taxon>Eutheria</taxon>
        <taxon>Laurasiatheria</taxon>
        <taxon>Artiodactyla</taxon>
        <taxon>Suina</taxon>
        <taxon>Suidae</taxon>
        <taxon>Sus</taxon>
    </lineage>
</organism>
<comment type="function">
    <text evidence="7">Component of the MICOS complex, a large protein complex of the mitochondrial inner membrane that plays crucial roles in the maintenance of crista junctions, inner membrane architecture, and formation of contact sites to the outer membrane.</text>
</comment>
<evidence type="ECO:0000313" key="8">
    <source>
        <dbReference type="Ensembl" id="ENSSSCP00060028028.1"/>
    </source>
</evidence>
<comment type="subunit">
    <text evidence="7">Component of the mitochondrial contact site and cristae organizing system (MICOS) complex.</text>
</comment>
<dbReference type="InterPro" id="IPR019166">
    <property type="entry name" value="MIC26/MIC27"/>
</dbReference>
<proteinExistence type="inferred from homology"/>
<accession>A0A8D1VNW4</accession>
<name>A0A8D1VNW4_PIG</name>
<keyword evidence="6" id="KW-0472">Membrane</keyword>
<evidence type="ECO:0000256" key="7">
    <source>
        <dbReference type="RuleBase" id="RU363021"/>
    </source>
</evidence>
<comment type="similarity">
    <text evidence="2">Belongs to the apolipoprotein O/MICOS complex subunit Mic27 family.</text>
</comment>
<evidence type="ECO:0000256" key="6">
    <source>
        <dbReference type="ARBA" id="ARBA00023136"/>
    </source>
</evidence>
<evidence type="ECO:0000313" key="9">
    <source>
        <dbReference type="Proteomes" id="UP000694723"/>
    </source>
</evidence>
<dbReference type="InterPro" id="IPR033182">
    <property type="entry name" value="MIC26/MIC27_animal"/>
</dbReference>
<evidence type="ECO:0000256" key="4">
    <source>
        <dbReference type="ARBA" id="ARBA00022989"/>
    </source>
</evidence>
<evidence type="ECO:0000256" key="3">
    <source>
        <dbReference type="ARBA" id="ARBA00022692"/>
    </source>
</evidence>
<evidence type="ECO:0000256" key="2">
    <source>
        <dbReference type="ARBA" id="ARBA00010904"/>
    </source>
</evidence>